<proteinExistence type="predicted"/>
<dbReference type="GO" id="GO:0005829">
    <property type="term" value="C:cytosol"/>
    <property type="evidence" value="ECO:0007669"/>
    <property type="project" value="TreeGrafter"/>
</dbReference>
<evidence type="ECO:0000313" key="2">
    <source>
        <dbReference type="EMBL" id="CBA32208.1"/>
    </source>
</evidence>
<dbReference type="PROSITE" id="PS50042">
    <property type="entry name" value="CNMP_BINDING_3"/>
    <property type="match status" value="1"/>
</dbReference>
<dbReference type="Gene3D" id="2.60.120.10">
    <property type="entry name" value="Jelly Rolls"/>
    <property type="match status" value="1"/>
</dbReference>
<dbReference type="SUPFAM" id="SSF51206">
    <property type="entry name" value="cAMP-binding domain-like"/>
    <property type="match status" value="1"/>
</dbReference>
<protein>
    <recommendedName>
        <fullName evidence="1">Cyclic nucleotide-binding domain-containing protein</fullName>
    </recommendedName>
</protein>
<dbReference type="InterPro" id="IPR036388">
    <property type="entry name" value="WH-like_DNA-bd_sf"/>
</dbReference>
<dbReference type="PANTHER" id="PTHR24567:SF74">
    <property type="entry name" value="HTH-TYPE TRANSCRIPTIONAL REGULATOR ARCR"/>
    <property type="match status" value="1"/>
</dbReference>
<evidence type="ECO:0000259" key="1">
    <source>
        <dbReference type="PROSITE" id="PS50042"/>
    </source>
</evidence>
<reference evidence="2" key="1">
    <citation type="journal article" date="2010" name="Nature">
        <title>The Dynamic genome of Hydra.</title>
        <authorList>
            <person name="Chapman J.A."/>
            <person name="Kirkness E.F."/>
            <person name="Simakov O."/>
            <person name="Hampson S.E."/>
            <person name="Mitros T."/>
            <person name="Weinmaier T."/>
            <person name="Rattei T."/>
            <person name="Balasubramanian P.G."/>
            <person name="Borman J."/>
            <person name="Busam D."/>
            <person name="Disbennett K."/>
            <person name="Pfannkoch C."/>
            <person name="Sumin N."/>
            <person name="Sutton G."/>
            <person name="Viswanathan L."/>
            <person name="Walenz B."/>
            <person name="Goodstein D.M."/>
            <person name="Hellsten U."/>
            <person name="Kawashima T."/>
            <person name="Prochnik S.E."/>
            <person name="Putnam N.H."/>
            <person name="Shu S."/>
            <person name="Blumberg B."/>
            <person name="Dana C.E."/>
            <person name="Gee L."/>
            <person name="Kibler D.F."/>
            <person name="Law L."/>
            <person name="Lindgens D."/>
            <person name="Martinez D.E."/>
            <person name="Peng J."/>
            <person name="Wigge P.A."/>
            <person name="Bertulat B."/>
            <person name="Guder C."/>
            <person name="Nakamura Y."/>
            <person name="Ozbek S."/>
            <person name="Watanabe H."/>
            <person name="Khalturin K."/>
            <person name="Hemmrich G."/>
            <person name="Franke A."/>
            <person name="Augustin R."/>
            <person name="Fraune S."/>
            <person name="Hayakawa E."/>
            <person name="Hayakawa S."/>
            <person name="Hirose M."/>
            <person name="Hwang J."/>
            <person name="Ikeo K."/>
            <person name="Nishimiya-Fujisawa C."/>
            <person name="Ogura A."/>
            <person name="Takahashi T."/>
            <person name="Steinmetz P.R."/>
            <person name="Zhang X."/>
            <person name="Aufschnaiter R."/>
            <person name="Eder M.K."/>
            <person name="Gorny A.K."/>
            <person name="Salvenmoser W."/>
            <person name="Heimberg A.M."/>
            <person name="Wheeler B.M."/>
            <person name="Peterson K.J."/>
            <person name="Boettger A."/>
            <person name="Tischler P."/>
            <person name="Wolf A."/>
            <person name="Gojobori T."/>
            <person name="Remington K.A."/>
            <person name="Strausberg R.L."/>
            <person name="Venter J."/>
            <person name="Technau U."/>
            <person name="Hobmayer B."/>
            <person name="Bosch T.C."/>
            <person name="Holstein T.W."/>
            <person name="Fujisawa T."/>
            <person name="Bode H.R."/>
            <person name="David C.N."/>
            <person name="Rokhsar D.S."/>
            <person name="Steele R.E."/>
        </authorList>
    </citation>
    <scope>NUCLEOTIDE SEQUENCE</scope>
</reference>
<name>C9YEU2_CURXX</name>
<dbReference type="InterPro" id="IPR014710">
    <property type="entry name" value="RmlC-like_jellyroll"/>
</dbReference>
<dbReference type="SUPFAM" id="SSF46785">
    <property type="entry name" value="Winged helix' DNA-binding domain"/>
    <property type="match status" value="1"/>
</dbReference>
<dbReference type="PANTHER" id="PTHR24567">
    <property type="entry name" value="CRP FAMILY TRANSCRIPTIONAL REGULATORY PROTEIN"/>
    <property type="match status" value="1"/>
</dbReference>
<feature type="domain" description="Cyclic nucleotide-binding" evidence="1">
    <location>
        <begin position="12"/>
        <end position="120"/>
    </location>
</feature>
<organism evidence="2">
    <name type="scientific">Curvibacter symbiont subsp. Hydra magnipapillata</name>
    <dbReference type="NCBI Taxonomy" id="667019"/>
    <lineage>
        <taxon>Bacteria</taxon>
        <taxon>Pseudomonadati</taxon>
        <taxon>Pseudomonadota</taxon>
        <taxon>Betaproteobacteria</taxon>
        <taxon>Burkholderiales</taxon>
        <taxon>Comamonadaceae</taxon>
        <taxon>Curvibacter</taxon>
    </lineage>
</organism>
<dbReference type="InterPro" id="IPR050397">
    <property type="entry name" value="Env_Response_Regulators"/>
</dbReference>
<dbReference type="Gene3D" id="1.10.10.10">
    <property type="entry name" value="Winged helix-like DNA-binding domain superfamily/Winged helix DNA-binding domain"/>
    <property type="match status" value="1"/>
</dbReference>
<dbReference type="GO" id="GO:0003700">
    <property type="term" value="F:DNA-binding transcription factor activity"/>
    <property type="evidence" value="ECO:0007669"/>
    <property type="project" value="TreeGrafter"/>
</dbReference>
<dbReference type="EMBL" id="FN543107">
    <property type="protein sequence ID" value="CBA32208.1"/>
    <property type="molecule type" value="Genomic_DNA"/>
</dbReference>
<dbReference type="Pfam" id="PF00027">
    <property type="entry name" value="cNMP_binding"/>
    <property type="match status" value="1"/>
</dbReference>
<dbReference type="AlphaFoldDB" id="C9YEU2"/>
<accession>C9YEU2</accession>
<dbReference type="InterPro" id="IPR036390">
    <property type="entry name" value="WH_DNA-bd_sf"/>
</dbReference>
<gene>
    <name evidence="2" type="ORF">Csp_D30980</name>
</gene>
<dbReference type="InterPro" id="IPR018490">
    <property type="entry name" value="cNMP-bd_dom_sf"/>
</dbReference>
<dbReference type="InterPro" id="IPR000595">
    <property type="entry name" value="cNMP-bd_dom"/>
</dbReference>
<sequence length="264" mass="29272">MPTDTPAANGYVFKQLKRLGLSDALALQTAPMVKVQAFDAGKRLWTKGNEIKHWMFIIQGLVSASVPTTNSESTPISVYGRGAWFGEQSIINRKPSFADYVCLTATEVLTLPAAQFDQLFVTEPNFARFVAKLMAWRVQKTSETLTLMKLGNPCMRVVMGLAQFAEALAYRSDRPPTIGFGEGVEIPIAQNTLASLCGVSRTLFSEYVQQLAQHGWLKLSYGKLEILSIHTWHAFARSQREDSVNNLNASIQELLELLRTLDAA</sequence>
<dbReference type="CDD" id="cd00038">
    <property type="entry name" value="CAP_ED"/>
    <property type="match status" value="1"/>
</dbReference>